<reference evidence="1" key="2">
    <citation type="journal article" date="2023" name="IMA Fungus">
        <title>Comparative genomic study of the Penicillium genus elucidates a diverse pangenome and 15 lateral gene transfer events.</title>
        <authorList>
            <person name="Petersen C."/>
            <person name="Sorensen T."/>
            <person name="Nielsen M.R."/>
            <person name="Sondergaard T.E."/>
            <person name="Sorensen J.L."/>
            <person name="Fitzpatrick D.A."/>
            <person name="Frisvad J.C."/>
            <person name="Nielsen K.L."/>
        </authorList>
    </citation>
    <scope>NUCLEOTIDE SEQUENCE</scope>
    <source>
        <strain evidence="1">IBT 19713</strain>
    </source>
</reference>
<comment type="caution">
    <text evidence="1">The sequence shown here is derived from an EMBL/GenBank/DDBJ whole genome shotgun (WGS) entry which is preliminary data.</text>
</comment>
<dbReference type="GeneID" id="83206214"/>
<proteinExistence type="predicted"/>
<dbReference type="Proteomes" id="UP001150941">
    <property type="component" value="Unassembled WGS sequence"/>
</dbReference>
<reference evidence="1" key="1">
    <citation type="submission" date="2022-11" db="EMBL/GenBank/DDBJ databases">
        <authorList>
            <person name="Petersen C."/>
        </authorList>
    </citation>
    <scope>NUCLEOTIDE SEQUENCE</scope>
    <source>
        <strain evidence="1">IBT 19713</strain>
    </source>
</reference>
<gene>
    <name evidence="1" type="ORF">N7468_009615</name>
</gene>
<dbReference type="AlphaFoldDB" id="A0A9W9NI35"/>
<sequence length="152" mass="16993">MLYSALVVQRSRNSDGAYQIRQVENTESHLFDHASKHRVSFSSAVEIFTVSGSINTQTHETELALGVYGINLGIFHGVPGQGFKIHIDLSMVKGTIELKMTGFDELWLDVNTENFQVSPDGPGKFIQCKKSHFIRDMPDLRCAPWVSSEAHL</sequence>
<dbReference type="EMBL" id="JAPQKS010000007">
    <property type="protein sequence ID" value="KAJ5220411.1"/>
    <property type="molecule type" value="Genomic_DNA"/>
</dbReference>
<organism evidence="1 2">
    <name type="scientific">Penicillium chermesinum</name>
    <dbReference type="NCBI Taxonomy" id="63820"/>
    <lineage>
        <taxon>Eukaryota</taxon>
        <taxon>Fungi</taxon>
        <taxon>Dikarya</taxon>
        <taxon>Ascomycota</taxon>
        <taxon>Pezizomycotina</taxon>
        <taxon>Eurotiomycetes</taxon>
        <taxon>Eurotiomycetidae</taxon>
        <taxon>Eurotiales</taxon>
        <taxon>Aspergillaceae</taxon>
        <taxon>Penicillium</taxon>
    </lineage>
</organism>
<keyword evidence="2" id="KW-1185">Reference proteome</keyword>
<dbReference type="OrthoDB" id="3832365at2759"/>
<dbReference type="RefSeq" id="XP_058327241.1">
    <property type="nucleotide sequence ID" value="XM_058478911.1"/>
</dbReference>
<name>A0A9W9NI35_9EURO</name>
<accession>A0A9W9NI35</accession>
<protein>
    <submittedName>
        <fullName evidence="1">Uncharacterized protein</fullName>
    </submittedName>
</protein>
<evidence type="ECO:0000313" key="2">
    <source>
        <dbReference type="Proteomes" id="UP001150941"/>
    </source>
</evidence>
<evidence type="ECO:0000313" key="1">
    <source>
        <dbReference type="EMBL" id="KAJ5220411.1"/>
    </source>
</evidence>